<keyword evidence="3" id="KW-1185">Reference proteome</keyword>
<dbReference type="Proteomes" id="UP000008983">
    <property type="component" value="Unassembled WGS sequence"/>
</dbReference>
<dbReference type="eggNOG" id="KOG1432">
    <property type="taxonomic scope" value="Eukaryota"/>
</dbReference>
<evidence type="ECO:0000259" key="1">
    <source>
        <dbReference type="Pfam" id="PF00149"/>
    </source>
</evidence>
<accession>G0QWN3</accession>
<dbReference type="InterPro" id="IPR004843">
    <property type="entry name" value="Calcineurin-like_PHP"/>
</dbReference>
<dbReference type="PANTHER" id="PTHR32440:SF11">
    <property type="entry name" value="METALLOPHOSPHOESTERASE DOMAIN-CONTAINING PROTEIN"/>
    <property type="match status" value="1"/>
</dbReference>
<dbReference type="Pfam" id="PF00149">
    <property type="entry name" value="Metallophos"/>
    <property type="match status" value="1"/>
</dbReference>
<dbReference type="OrthoDB" id="429461at2759"/>
<dbReference type="PANTHER" id="PTHR32440">
    <property type="entry name" value="PHOSPHATASE DCR2-RELATED-RELATED"/>
    <property type="match status" value="1"/>
</dbReference>
<proteinExistence type="predicted"/>
<dbReference type="GO" id="GO:0016788">
    <property type="term" value="F:hydrolase activity, acting on ester bonds"/>
    <property type="evidence" value="ECO:0007669"/>
    <property type="project" value="TreeGrafter"/>
</dbReference>
<evidence type="ECO:0000313" key="3">
    <source>
        <dbReference type="Proteomes" id="UP000008983"/>
    </source>
</evidence>
<dbReference type="EMBL" id="GL984004">
    <property type="protein sequence ID" value="EGR30368.1"/>
    <property type="molecule type" value="Genomic_DNA"/>
</dbReference>
<dbReference type="AlphaFoldDB" id="G0QWN3"/>
<dbReference type="GeneID" id="14906485"/>
<sequence>MVSGYAWDQKSQDFYQQQWQKYTKIFTQKDQKYALALGNHDHEANLKPEQIILLDQKNTQSYTFGEDYYIEIKNKQNITKTVLWVFNTHNKGCMGDLESYGCIEEILHLAFFHIPLPEFSQVIPQYGIKGDTVDCPTKNSGLFDMLRKSNFKAVFCGHDHSNDFGGFFHGVELVYARKTGFGCYGPQEGVLRGGRVININEEGQYKHYVSTF</sequence>
<dbReference type="Gene3D" id="3.60.21.10">
    <property type="match status" value="1"/>
</dbReference>
<dbReference type="GO" id="GO:0005737">
    <property type="term" value="C:cytoplasm"/>
    <property type="evidence" value="ECO:0007669"/>
    <property type="project" value="TreeGrafter"/>
</dbReference>
<reference evidence="2 3" key="1">
    <citation type="submission" date="2011-07" db="EMBL/GenBank/DDBJ databases">
        <authorList>
            <person name="Coyne R."/>
            <person name="Brami D."/>
            <person name="Johnson J."/>
            <person name="Hostetler J."/>
            <person name="Hannick L."/>
            <person name="Clark T."/>
            <person name="Cassidy-Hanley D."/>
            <person name="Inman J."/>
        </authorList>
    </citation>
    <scope>NUCLEOTIDE SEQUENCE [LARGE SCALE GENOMIC DNA]</scope>
    <source>
        <strain evidence="2 3">G5</strain>
    </source>
</reference>
<evidence type="ECO:0000313" key="2">
    <source>
        <dbReference type="EMBL" id="EGR30368.1"/>
    </source>
</evidence>
<dbReference type="RefSeq" id="XP_004031955.1">
    <property type="nucleotide sequence ID" value="XM_004031907.1"/>
</dbReference>
<protein>
    <submittedName>
        <fullName evidence="2">Metallophosphoesterase, putative</fullName>
    </submittedName>
</protein>
<feature type="domain" description="Calcineurin-like phosphoesterase" evidence="1">
    <location>
        <begin position="7"/>
        <end position="161"/>
    </location>
</feature>
<dbReference type="InterPro" id="IPR029052">
    <property type="entry name" value="Metallo-depent_PP-like"/>
</dbReference>
<name>G0QWN3_ICHMU</name>
<organism evidence="2 3">
    <name type="scientific">Ichthyophthirius multifiliis</name>
    <name type="common">White spot disease agent</name>
    <name type="synonym">Ich</name>
    <dbReference type="NCBI Taxonomy" id="5932"/>
    <lineage>
        <taxon>Eukaryota</taxon>
        <taxon>Sar</taxon>
        <taxon>Alveolata</taxon>
        <taxon>Ciliophora</taxon>
        <taxon>Intramacronucleata</taxon>
        <taxon>Oligohymenophorea</taxon>
        <taxon>Hymenostomatida</taxon>
        <taxon>Ophryoglenina</taxon>
        <taxon>Ichthyophthirius</taxon>
    </lineage>
</organism>
<dbReference type="OMA" id="LWNRSSN"/>
<gene>
    <name evidence="2" type="ORF">IMG5_133630</name>
</gene>
<dbReference type="STRING" id="857967.G0QWN3"/>
<dbReference type="SUPFAM" id="SSF56300">
    <property type="entry name" value="Metallo-dependent phosphatases"/>
    <property type="match status" value="1"/>
</dbReference>
<dbReference type="InParanoid" id="G0QWN3"/>